<dbReference type="Proteomes" id="UP000202614">
    <property type="component" value="Segment"/>
</dbReference>
<dbReference type="KEGG" id="vg:26625929"/>
<dbReference type="GeneID" id="26625929"/>
<organism evidence="1 2">
    <name type="scientific">Mycobacterium phage UnionJack</name>
    <dbReference type="NCBI Taxonomy" id="1673876"/>
    <lineage>
        <taxon>Viruses</taxon>
        <taxon>Duplodnaviria</taxon>
        <taxon>Heunggongvirae</taxon>
        <taxon>Uroviricota</taxon>
        <taxon>Caudoviricetes</taxon>
        <taxon>Benedictvirus</taxon>
        <taxon>Benedictvirus unionjack</taxon>
    </lineage>
</organism>
<accession>A0A0K1LIV3</accession>
<dbReference type="RefSeq" id="YP_009198846.1">
    <property type="nucleotide sequence ID" value="NC_028802.1"/>
</dbReference>
<dbReference type="EMBL" id="KT004677">
    <property type="protein sequence ID" value="AKU42426.1"/>
    <property type="molecule type" value="Genomic_DNA"/>
</dbReference>
<evidence type="ECO:0000313" key="1">
    <source>
        <dbReference type="EMBL" id="AKU42426.1"/>
    </source>
</evidence>
<keyword evidence="2" id="KW-1185">Reference proteome</keyword>
<proteinExistence type="predicted"/>
<protein>
    <submittedName>
        <fullName evidence="1">Uncharacterized protein</fullName>
    </submittedName>
</protein>
<gene>
    <name evidence="1" type="ORF">UNIONJACK_74</name>
</gene>
<name>A0A0K1LIV3_9CAUD</name>
<sequence length="45" mass="4795">MESFRRATVNIVEVTARRVLAKIDMMTSGSRGSAANVGGAERQGL</sequence>
<reference evidence="1 2" key="1">
    <citation type="submission" date="2015-06" db="EMBL/GenBank/DDBJ databases">
        <authorList>
            <person name="Alford R.F."/>
            <person name="Ferguson J.R."/>
            <person name="Griffin W.B."/>
            <person name="Guertin S.W."/>
            <person name="Mascioli J.B."/>
            <person name="Mishra N."/>
            <person name="Munoz M.J."/>
            <person name="Parrella L.E."/>
            <person name="Poss L.M."/>
            <person name="Ranjan D."/>
            <person name="Sack Q.V."/>
            <person name="Sentis A.J."/>
            <person name="Sopp T.K."/>
            <person name="Thomas A."/>
            <person name="Wienbar S.R."/>
            <person name="Woolford M."/>
            <person name="Forsyth K.S."/>
            <person name="Chandra V.M."/>
            <person name="Braun M.A."/>
            <person name="Jarvik J."/>
            <person name="Lopez A.J."/>
            <person name="Bradley K.W."/>
            <person name="Asai D.J."/>
            <person name="Bowman C.A."/>
            <person name="Russell D.A."/>
            <person name="Pope W.H."/>
            <person name="Jacobs-Sera D."/>
            <person name="Hendrix R.W."/>
            <person name="Hatfull G.F."/>
        </authorList>
    </citation>
    <scope>NUCLEOTIDE SEQUENCE [LARGE SCALE GENOMIC DNA]</scope>
</reference>
<evidence type="ECO:0000313" key="2">
    <source>
        <dbReference type="Proteomes" id="UP000202614"/>
    </source>
</evidence>